<evidence type="ECO:0000256" key="11">
    <source>
        <dbReference type="ARBA" id="ARBA00049244"/>
    </source>
</evidence>
<dbReference type="GO" id="GO:0006261">
    <property type="term" value="P:DNA-templated DNA replication"/>
    <property type="evidence" value="ECO:0007669"/>
    <property type="project" value="TreeGrafter"/>
</dbReference>
<dbReference type="GO" id="GO:0003887">
    <property type="term" value="F:DNA-directed DNA polymerase activity"/>
    <property type="evidence" value="ECO:0007669"/>
    <property type="project" value="UniProtKB-KW"/>
</dbReference>
<accession>A0A8J8MAM9</accession>
<dbReference type="Pfam" id="PF12169">
    <property type="entry name" value="DNA_pol3_gamma3"/>
    <property type="match status" value="1"/>
</dbReference>
<keyword evidence="9" id="KW-0067">ATP-binding</keyword>
<keyword evidence="10" id="KW-0239">DNA-directed DNA polymerase</keyword>
<dbReference type="Pfam" id="PF13177">
    <property type="entry name" value="DNA_pol3_delta2"/>
    <property type="match status" value="1"/>
</dbReference>
<keyword evidence="8" id="KW-0862">Zinc</keyword>
<evidence type="ECO:0000256" key="7">
    <source>
        <dbReference type="ARBA" id="ARBA00022741"/>
    </source>
</evidence>
<dbReference type="FunFam" id="3.40.50.300:FF:000014">
    <property type="entry name" value="DNA polymerase III subunit gamma/tau"/>
    <property type="match status" value="1"/>
</dbReference>
<dbReference type="GO" id="GO:0005524">
    <property type="term" value="F:ATP binding"/>
    <property type="evidence" value="ECO:0007669"/>
    <property type="project" value="UniProtKB-KW"/>
</dbReference>
<dbReference type="Gene3D" id="1.10.8.60">
    <property type="match status" value="1"/>
</dbReference>
<evidence type="ECO:0000256" key="6">
    <source>
        <dbReference type="ARBA" id="ARBA00022723"/>
    </source>
</evidence>
<dbReference type="CDD" id="cd00009">
    <property type="entry name" value="AAA"/>
    <property type="match status" value="1"/>
</dbReference>
<keyword evidence="4 13" id="KW-0548">Nucleotidyltransferase</keyword>
<evidence type="ECO:0000256" key="3">
    <source>
        <dbReference type="ARBA" id="ARBA00022679"/>
    </source>
</evidence>
<dbReference type="InterPro" id="IPR050238">
    <property type="entry name" value="DNA_Rep/Repair_Clamp_Loader"/>
</dbReference>
<dbReference type="PANTHER" id="PTHR11669:SF0">
    <property type="entry name" value="PROTEIN STICHEL-LIKE 2"/>
    <property type="match status" value="1"/>
</dbReference>
<evidence type="ECO:0000313" key="14">
    <source>
        <dbReference type="Proteomes" id="UP000677305"/>
    </source>
</evidence>
<protein>
    <recommendedName>
        <fullName evidence="2">DNA-directed DNA polymerase</fullName>
        <ecNumber evidence="2">2.7.7.7</ecNumber>
    </recommendedName>
</protein>
<dbReference type="InterPro" id="IPR022754">
    <property type="entry name" value="DNA_pol_III_gamma-3"/>
</dbReference>
<gene>
    <name evidence="13" type="primary">dnaX</name>
    <name evidence="13" type="ORF">HYG85_09805</name>
</gene>
<evidence type="ECO:0000256" key="4">
    <source>
        <dbReference type="ARBA" id="ARBA00022695"/>
    </source>
</evidence>
<dbReference type="InterPro" id="IPR027417">
    <property type="entry name" value="P-loop_NTPase"/>
</dbReference>
<dbReference type="PANTHER" id="PTHR11669">
    <property type="entry name" value="REPLICATION FACTOR C / DNA POLYMERASE III GAMMA-TAU SUBUNIT"/>
    <property type="match status" value="1"/>
</dbReference>
<dbReference type="Proteomes" id="UP000677305">
    <property type="component" value="Chromosome"/>
</dbReference>
<dbReference type="GO" id="GO:0003677">
    <property type="term" value="F:DNA binding"/>
    <property type="evidence" value="ECO:0007669"/>
    <property type="project" value="InterPro"/>
</dbReference>
<dbReference type="GO" id="GO:0009360">
    <property type="term" value="C:DNA polymerase III complex"/>
    <property type="evidence" value="ECO:0007669"/>
    <property type="project" value="InterPro"/>
</dbReference>
<dbReference type="SUPFAM" id="SSF48019">
    <property type="entry name" value="post-AAA+ oligomerization domain-like"/>
    <property type="match status" value="1"/>
</dbReference>
<dbReference type="Pfam" id="PF22608">
    <property type="entry name" value="DNAX_ATPase_lid"/>
    <property type="match status" value="1"/>
</dbReference>
<dbReference type="KEGG" id="vgu:HYG85_09805"/>
<dbReference type="NCBIfam" id="TIGR01128">
    <property type="entry name" value="holA"/>
    <property type="match status" value="1"/>
</dbReference>
<keyword evidence="6" id="KW-0479">Metal-binding</keyword>
<dbReference type="NCBIfam" id="TIGR02397">
    <property type="entry name" value="dnaX_nterm"/>
    <property type="match status" value="1"/>
</dbReference>
<name>A0A8J8MAM9_9FIRM</name>
<evidence type="ECO:0000256" key="10">
    <source>
        <dbReference type="ARBA" id="ARBA00022932"/>
    </source>
</evidence>
<evidence type="ECO:0000259" key="12">
    <source>
        <dbReference type="SMART" id="SM00382"/>
    </source>
</evidence>
<dbReference type="Gene3D" id="1.20.272.10">
    <property type="match status" value="1"/>
</dbReference>
<dbReference type="InterPro" id="IPR012763">
    <property type="entry name" value="DNA_pol_III_sug/sutau_N"/>
</dbReference>
<keyword evidence="14" id="KW-1185">Reference proteome</keyword>
<evidence type="ECO:0000313" key="13">
    <source>
        <dbReference type="EMBL" id="QUH29205.1"/>
    </source>
</evidence>
<dbReference type="Gene3D" id="3.40.50.300">
    <property type="entry name" value="P-loop containing nucleotide triphosphate hydrolases"/>
    <property type="match status" value="1"/>
</dbReference>
<evidence type="ECO:0000256" key="1">
    <source>
        <dbReference type="ARBA" id="ARBA00006360"/>
    </source>
</evidence>
<proteinExistence type="inferred from homology"/>
<dbReference type="GO" id="GO:0046872">
    <property type="term" value="F:metal ion binding"/>
    <property type="evidence" value="ECO:0007669"/>
    <property type="project" value="UniProtKB-KW"/>
</dbReference>
<dbReference type="SMART" id="SM00382">
    <property type="entry name" value="AAA"/>
    <property type="match status" value="1"/>
</dbReference>
<keyword evidence="3 13" id="KW-0808">Transferase</keyword>
<comment type="catalytic activity">
    <reaction evidence="11">
        <text>DNA(n) + a 2'-deoxyribonucleoside 5'-triphosphate = DNA(n+1) + diphosphate</text>
        <dbReference type="Rhea" id="RHEA:22508"/>
        <dbReference type="Rhea" id="RHEA-COMP:17339"/>
        <dbReference type="Rhea" id="RHEA-COMP:17340"/>
        <dbReference type="ChEBI" id="CHEBI:33019"/>
        <dbReference type="ChEBI" id="CHEBI:61560"/>
        <dbReference type="ChEBI" id="CHEBI:173112"/>
        <dbReference type="EC" id="2.7.7.7"/>
    </reaction>
</comment>
<dbReference type="EMBL" id="CP058561">
    <property type="protein sequence ID" value="QUH29205.1"/>
    <property type="molecule type" value="Genomic_DNA"/>
</dbReference>
<dbReference type="NCBIfam" id="NF004046">
    <property type="entry name" value="PRK05563.1"/>
    <property type="match status" value="1"/>
</dbReference>
<feature type="domain" description="AAA+ ATPase" evidence="12">
    <location>
        <begin position="37"/>
        <end position="179"/>
    </location>
</feature>
<dbReference type="InterPro" id="IPR005790">
    <property type="entry name" value="DNA_polIII_delta"/>
</dbReference>
<organism evidence="13 14">
    <name type="scientific">Vallitalea guaymasensis</name>
    <dbReference type="NCBI Taxonomy" id="1185412"/>
    <lineage>
        <taxon>Bacteria</taxon>
        <taxon>Bacillati</taxon>
        <taxon>Bacillota</taxon>
        <taxon>Clostridia</taxon>
        <taxon>Lachnospirales</taxon>
        <taxon>Vallitaleaceae</taxon>
        <taxon>Vallitalea</taxon>
    </lineage>
</organism>
<dbReference type="EC" id="2.7.7.7" evidence="2"/>
<sequence>MSYTALYRKWRPKGFEGVMGQEHIVKTLSNQIMANRIAHAYLFCGTRGTGKTSTAKIFAKAVNCETPVEGSPCNECSVCRTINENRSMNIIEIDAASNNGVDNIREIREEVKYTPTEGKYKVYIIDEVHMLSTGAFNALLKTLEEPPEHVIFILATTEPHKIPATILSRCQRYDFKRISIQTISDTLNFYMNEEHIDIEEKAIRYIAKVADGSMRDALSILDQCIAFYLGQEITIEKVLEVLGAVDTSIFINMIDAVKTKDAKKCMELTESVIMQGRDINQFIMDLINHLRNILVLKSVKDGMQILDMSKENIDEIKVQADRITEDELIYYIKVFSELEVKIKYSSRKRILLEVELMKLCQPSMDNSAMGLLERIKDLEEKMEKGVQIVQTQSTVTSKGPEEKNVPKMKPLSKAVPEDIKKAIKNWDKFVGHFSGIGKALIRDAKPTYMDDGLLYIVCKDDVGKKYLSQDEIMSKINDALQSIGNKQFDLKIIDADEYKMLSGGASAVKEEKVENDYGEIVAKVNLNVEIV</sequence>
<comment type="similarity">
    <text evidence="1">Belongs to the DnaX/STICHEL family.</text>
</comment>
<reference evidence="13 14" key="1">
    <citation type="submission" date="2020-07" db="EMBL/GenBank/DDBJ databases">
        <title>Vallitalea guaymasensis genome.</title>
        <authorList>
            <person name="Postec A."/>
        </authorList>
    </citation>
    <scope>NUCLEOTIDE SEQUENCE [LARGE SCALE GENOMIC DNA]</scope>
    <source>
        <strain evidence="13 14">Ra1766G1</strain>
    </source>
</reference>
<dbReference type="InterPro" id="IPR008921">
    <property type="entry name" value="DNA_pol3_clamp-load_cplx_C"/>
</dbReference>
<dbReference type="InterPro" id="IPR045085">
    <property type="entry name" value="HLD_clamp_pol_III_gamma_tau"/>
</dbReference>
<evidence type="ECO:0000256" key="5">
    <source>
        <dbReference type="ARBA" id="ARBA00022705"/>
    </source>
</evidence>
<dbReference type="RefSeq" id="WP_212693321.1">
    <property type="nucleotide sequence ID" value="NZ_CP058561.1"/>
</dbReference>
<dbReference type="CDD" id="cd18137">
    <property type="entry name" value="HLD_clamp_pol_III_gamma_tau"/>
    <property type="match status" value="1"/>
</dbReference>
<evidence type="ECO:0000256" key="9">
    <source>
        <dbReference type="ARBA" id="ARBA00022840"/>
    </source>
</evidence>
<keyword evidence="7" id="KW-0547">Nucleotide-binding</keyword>
<keyword evidence="5" id="KW-0235">DNA replication</keyword>
<dbReference type="FunFam" id="1.10.8.60:FF:000013">
    <property type="entry name" value="DNA polymerase III subunit gamma/tau"/>
    <property type="match status" value="1"/>
</dbReference>
<dbReference type="InterPro" id="IPR003593">
    <property type="entry name" value="AAA+_ATPase"/>
</dbReference>
<evidence type="ECO:0000256" key="2">
    <source>
        <dbReference type="ARBA" id="ARBA00012417"/>
    </source>
</evidence>
<evidence type="ECO:0000256" key="8">
    <source>
        <dbReference type="ARBA" id="ARBA00022833"/>
    </source>
</evidence>
<dbReference type="SUPFAM" id="SSF52540">
    <property type="entry name" value="P-loop containing nucleoside triphosphate hydrolases"/>
    <property type="match status" value="1"/>
</dbReference>
<dbReference type="AlphaFoldDB" id="A0A8J8MAM9"/>